<dbReference type="PANTHER" id="PTHR35176">
    <property type="entry name" value="HEME OXYGENASE HI_0854-RELATED"/>
    <property type="match status" value="1"/>
</dbReference>
<dbReference type="InterPro" id="IPR011576">
    <property type="entry name" value="Pyridox_Oxase_N"/>
</dbReference>
<evidence type="ECO:0000313" key="3">
    <source>
        <dbReference type="EMBL" id="SUZ78916.1"/>
    </source>
</evidence>
<evidence type="ECO:0000256" key="1">
    <source>
        <dbReference type="ARBA" id="ARBA00023002"/>
    </source>
</evidence>
<reference evidence="3" key="1">
    <citation type="submission" date="2018-05" db="EMBL/GenBank/DDBJ databases">
        <authorList>
            <person name="Lanie J.A."/>
            <person name="Ng W.-L."/>
            <person name="Kazmierczak K.M."/>
            <person name="Andrzejewski T.M."/>
            <person name="Davidsen T.M."/>
            <person name="Wayne K.J."/>
            <person name="Tettelin H."/>
            <person name="Glass J.I."/>
            <person name="Rusch D."/>
            <person name="Podicherti R."/>
            <person name="Tsui H.-C.T."/>
            <person name="Winkler M.E."/>
        </authorList>
    </citation>
    <scope>NUCLEOTIDE SEQUENCE</scope>
</reference>
<name>A0A381QHW0_9ZZZZ</name>
<dbReference type="InterPro" id="IPR019920">
    <property type="entry name" value="F420-binding_dom_put"/>
</dbReference>
<evidence type="ECO:0000259" key="2">
    <source>
        <dbReference type="Pfam" id="PF01243"/>
    </source>
</evidence>
<keyword evidence="1" id="KW-0560">Oxidoreductase</keyword>
<dbReference type="InterPro" id="IPR012349">
    <property type="entry name" value="Split_barrel_FMN-bd"/>
</dbReference>
<dbReference type="GO" id="GO:0005829">
    <property type="term" value="C:cytosol"/>
    <property type="evidence" value="ECO:0007669"/>
    <property type="project" value="TreeGrafter"/>
</dbReference>
<dbReference type="InterPro" id="IPR052019">
    <property type="entry name" value="F420H2_bilvrd_red/Heme_oxyg"/>
</dbReference>
<dbReference type="GO" id="GO:0070967">
    <property type="term" value="F:coenzyme F420 binding"/>
    <property type="evidence" value="ECO:0007669"/>
    <property type="project" value="TreeGrafter"/>
</dbReference>
<protein>
    <recommendedName>
        <fullName evidence="2">Pyridoxamine 5'-phosphate oxidase N-terminal domain-containing protein</fullName>
    </recommendedName>
</protein>
<sequence>MEIDKGLDYVRDNSRAVLATRRRDGSPQMSPVTLAVVDDTIVMSTRETAVKIWNLRRHPIAWLCVFPDKWLGRWVQLQCRAEALSLPDAIGHLVEYYRTLSGEHPDWDDYKRAMHEDQRCIVRFHIESAGPDIQG</sequence>
<dbReference type="AlphaFoldDB" id="A0A381QHW0"/>
<dbReference type="Gene3D" id="2.30.110.10">
    <property type="entry name" value="Electron Transport, Fmn-binding Protein, Chain A"/>
    <property type="match status" value="1"/>
</dbReference>
<feature type="domain" description="Pyridoxamine 5'-phosphate oxidase N-terminal" evidence="2">
    <location>
        <begin position="10"/>
        <end position="127"/>
    </location>
</feature>
<dbReference type="GO" id="GO:0016627">
    <property type="term" value="F:oxidoreductase activity, acting on the CH-CH group of donors"/>
    <property type="evidence" value="ECO:0007669"/>
    <property type="project" value="TreeGrafter"/>
</dbReference>
<dbReference type="SUPFAM" id="SSF50475">
    <property type="entry name" value="FMN-binding split barrel"/>
    <property type="match status" value="1"/>
</dbReference>
<proteinExistence type="predicted"/>
<dbReference type="EMBL" id="UINC01001371">
    <property type="protein sequence ID" value="SUZ78916.1"/>
    <property type="molecule type" value="Genomic_DNA"/>
</dbReference>
<dbReference type="NCBIfam" id="TIGR03618">
    <property type="entry name" value="Rv1155_F420"/>
    <property type="match status" value="1"/>
</dbReference>
<dbReference type="Pfam" id="PF01243">
    <property type="entry name" value="PNPOx_N"/>
    <property type="match status" value="1"/>
</dbReference>
<organism evidence="3">
    <name type="scientific">marine metagenome</name>
    <dbReference type="NCBI Taxonomy" id="408172"/>
    <lineage>
        <taxon>unclassified sequences</taxon>
        <taxon>metagenomes</taxon>
        <taxon>ecological metagenomes</taxon>
    </lineage>
</organism>
<accession>A0A381QHW0</accession>
<dbReference type="PANTHER" id="PTHR35176:SF2">
    <property type="entry name" value="F420H(2)-DEPENDENT REDUCTASE RV1155"/>
    <property type="match status" value="1"/>
</dbReference>
<gene>
    <name evidence="3" type="ORF">METZ01_LOCUS31770</name>
</gene>